<accession>A0A8J2TLI4</accession>
<protein>
    <recommendedName>
        <fullName evidence="3">DUF4304 domain-containing protein</fullName>
    </recommendedName>
</protein>
<dbReference type="AlphaFoldDB" id="A0A8J2TLI4"/>
<dbReference type="EMBL" id="BMEV01000030">
    <property type="protein sequence ID" value="GFZ76789.1"/>
    <property type="molecule type" value="Genomic_DNA"/>
</dbReference>
<reference evidence="1" key="1">
    <citation type="journal article" date="2014" name="Int. J. Syst. Evol. Microbiol.">
        <title>Complete genome sequence of Corynebacterium casei LMG S-19264T (=DSM 44701T), isolated from a smear-ripened cheese.</title>
        <authorList>
            <consortium name="US DOE Joint Genome Institute (JGI-PGF)"/>
            <person name="Walter F."/>
            <person name="Albersmeier A."/>
            <person name="Kalinowski J."/>
            <person name="Ruckert C."/>
        </authorList>
    </citation>
    <scope>NUCLEOTIDE SEQUENCE</scope>
    <source>
        <strain evidence="1">CGMCC 1.12360</strain>
    </source>
</reference>
<gene>
    <name evidence="1" type="ORF">GCM10010978_18120</name>
</gene>
<comment type="caution">
    <text evidence="1">The sequence shown here is derived from an EMBL/GenBank/DDBJ whole genome shotgun (WGS) entry which is preliminary data.</text>
</comment>
<sequence length="147" mass="17427">MAAQHRHSMIAALKKIVIPYLRENRFKGSFPHFRRLNDEHIDLITFQFNRYGGSFVVELAVCSTEGVTMSWGEKVLPNKVTAHDVNERIRLKDNKNDEEDFWFQYEHAKREAEFEEVASRVRRLLQVEDIGWIRDLLEKEIKNCTSF</sequence>
<evidence type="ECO:0008006" key="3">
    <source>
        <dbReference type="Google" id="ProtNLM"/>
    </source>
</evidence>
<evidence type="ECO:0000313" key="1">
    <source>
        <dbReference type="EMBL" id="GFZ76789.1"/>
    </source>
</evidence>
<dbReference type="Proteomes" id="UP000602050">
    <property type="component" value="Unassembled WGS sequence"/>
</dbReference>
<name>A0A8J2TLI4_9BACI</name>
<evidence type="ECO:0000313" key="2">
    <source>
        <dbReference type="Proteomes" id="UP000602050"/>
    </source>
</evidence>
<reference evidence="1" key="2">
    <citation type="submission" date="2020-09" db="EMBL/GenBank/DDBJ databases">
        <authorList>
            <person name="Sun Q."/>
            <person name="Zhou Y."/>
        </authorList>
    </citation>
    <scope>NUCLEOTIDE SEQUENCE</scope>
    <source>
        <strain evidence="1">CGMCC 1.12360</strain>
    </source>
</reference>
<proteinExistence type="predicted"/>
<dbReference type="RefSeq" id="WP_188392081.1">
    <property type="nucleotide sequence ID" value="NZ_BMEV01000030.1"/>
</dbReference>
<keyword evidence="2" id="KW-1185">Reference proteome</keyword>
<organism evidence="1 2">
    <name type="scientific">Compostibacillus humi</name>
    <dbReference type="NCBI Taxonomy" id="1245525"/>
    <lineage>
        <taxon>Bacteria</taxon>
        <taxon>Bacillati</taxon>
        <taxon>Bacillota</taxon>
        <taxon>Bacilli</taxon>
        <taxon>Bacillales</taxon>
        <taxon>Bacillaceae</taxon>
        <taxon>Compostibacillus</taxon>
    </lineage>
</organism>
<dbReference type="InterPro" id="IPR025412">
    <property type="entry name" value="DUF4304"/>
</dbReference>
<dbReference type="Pfam" id="PF14137">
    <property type="entry name" value="DUF4304"/>
    <property type="match status" value="1"/>
</dbReference>